<accession>A0A0G1LRD8</accession>
<evidence type="ECO:0000313" key="1">
    <source>
        <dbReference type="EMBL" id="KKT71367.1"/>
    </source>
</evidence>
<sequence length="164" mass="18995">MTQYEGRTVVTSQGSEYKYLPDGTTQRFKKTEGREYETQSVLVFIPDYQTLKKVAPPDFDVVAVFGENETQYAQRLLERTQTEGARNYVVNARGKKLETNQDVQKETGPIFLTFGSEAKVDFFVPVSREPKIGYSTFDTRKFYDEKEGVWKRERHLGNKVVEIK</sequence>
<name>A0A0G1LRD8_9BACT</name>
<dbReference type="EMBL" id="LCJB01000018">
    <property type="protein sequence ID" value="KKT71367.1"/>
    <property type="molecule type" value="Genomic_DNA"/>
</dbReference>
<comment type="caution">
    <text evidence="1">The sequence shown here is derived from an EMBL/GenBank/DDBJ whole genome shotgun (WGS) entry which is preliminary data.</text>
</comment>
<protein>
    <submittedName>
        <fullName evidence="1">Uncharacterized protein</fullName>
    </submittedName>
</protein>
<dbReference type="AlphaFoldDB" id="A0A0G1LRD8"/>
<reference evidence="1 2" key="1">
    <citation type="journal article" date="2015" name="Nature">
        <title>rRNA introns, odd ribosomes, and small enigmatic genomes across a large radiation of phyla.</title>
        <authorList>
            <person name="Brown C.T."/>
            <person name="Hug L.A."/>
            <person name="Thomas B.C."/>
            <person name="Sharon I."/>
            <person name="Castelle C.J."/>
            <person name="Singh A."/>
            <person name="Wilkins M.J."/>
            <person name="Williams K.H."/>
            <person name="Banfield J.F."/>
        </authorList>
    </citation>
    <scope>NUCLEOTIDE SEQUENCE [LARGE SCALE GENOMIC DNA]</scope>
</reference>
<dbReference type="Proteomes" id="UP000034154">
    <property type="component" value="Unassembled WGS sequence"/>
</dbReference>
<organism evidence="1 2">
    <name type="scientific">Candidatus Uhrbacteria bacterium GW2011_GWF2_44_350</name>
    <dbReference type="NCBI Taxonomy" id="1619000"/>
    <lineage>
        <taxon>Bacteria</taxon>
        <taxon>Candidatus Uhriibacteriota</taxon>
    </lineage>
</organism>
<gene>
    <name evidence="1" type="ORF">UW63_C0018G0002</name>
</gene>
<evidence type="ECO:0000313" key="2">
    <source>
        <dbReference type="Proteomes" id="UP000034154"/>
    </source>
</evidence>
<proteinExistence type="predicted"/>